<dbReference type="OrthoDB" id="10050372at2759"/>
<evidence type="ECO:0000313" key="9">
    <source>
        <dbReference type="Proteomes" id="UP000800200"/>
    </source>
</evidence>
<accession>A0A6A6ENP7</accession>
<evidence type="ECO:0000256" key="3">
    <source>
        <dbReference type="ARBA" id="ARBA00007321"/>
    </source>
</evidence>
<reference evidence="8" key="1">
    <citation type="journal article" date="2020" name="Stud. Mycol.">
        <title>101 Dothideomycetes genomes: a test case for predicting lifestyles and emergence of pathogens.</title>
        <authorList>
            <person name="Haridas S."/>
            <person name="Albert R."/>
            <person name="Binder M."/>
            <person name="Bloem J."/>
            <person name="Labutti K."/>
            <person name="Salamov A."/>
            <person name="Andreopoulos B."/>
            <person name="Baker S."/>
            <person name="Barry K."/>
            <person name="Bills G."/>
            <person name="Bluhm B."/>
            <person name="Cannon C."/>
            <person name="Castanera R."/>
            <person name="Culley D."/>
            <person name="Daum C."/>
            <person name="Ezra D."/>
            <person name="Gonzalez J."/>
            <person name="Henrissat B."/>
            <person name="Kuo A."/>
            <person name="Liang C."/>
            <person name="Lipzen A."/>
            <person name="Lutzoni F."/>
            <person name="Magnuson J."/>
            <person name="Mondo S."/>
            <person name="Nolan M."/>
            <person name="Ohm R."/>
            <person name="Pangilinan J."/>
            <person name="Park H.-J."/>
            <person name="Ramirez L."/>
            <person name="Alfaro M."/>
            <person name="Sun H."/>
            <person name="Tritt A."/>
            <person name="Yoshinaga Y."/>
            <person name="Zwiers L.-H."/>
            <person name="Turgeon B."/>
            <person name="Goodwin S."/>
            <person name="Spatafora J."/>
            <person name="Crous P."/>
            <person name="Grigoriev I."/>
        </authorList>
    </citation>
    <scope>NUCLEOTIDE SEQUENCE</scope>
    <source>
        <strain evidence="8">CBS 207.26</strain>
    </source>
</reference>
<name>A0A6A6ENP7_9PEZI</name>
<keyword evidence="6" id="KW-0137">Centromere</keyword>
<feature type="region of interest" description="Disordered" evidence="7">
    <location>
        <begin position="220"/>
        <end position="243"/>
    </location>
</feature>
<dbReference type="GO" id="GO:0005634">
    <property type="term" value="C:nucleus"/>
    <property type="evidence" value="ECO:0007669"/>
    <property type="project" value="UniProtKB-SubCell"/>
</dbReference>
<dbReference type="PANTHER" id="PTHR14582:SF1">
    <property type="entry name" value="CENTROMERE PROTEIN O"/>
    <property type="match status" value="1"/>
</dbReference>
<feature type="compositionally biased region" description="Acidic residues" evidence="7">
    <location>
        <begin position="222"/>
        <end position="231"/>
    </location>
</feature>
<comment type="similarity">
    <text evidence="3">Belongs to the CENP-O/MCM21 family.</text>
</comment>
<sequence length="310" mass="34666">MATMEMEDIDNQIRDLRTRISHLQAHRANLTTALLSAPHLPTRLQQRPVSKPIHAKKALKAVQKQQARNVKNIYRACAGVTAYKVKDPDPNAVDGGNILGVRIEVEIDGHFVETYHVLLHRPNPKNKIGLKVHKHTIPTCIPLLQLAKTHLPQMTRDSSTMPEQNITKFAQKLRKELVSWHLRRTAIGQLRVEAGLPAPVSNKEEETKTAPAMGKVLNAFISDDEDESDEDEPRRRGRAGPNKIVDIEADESVREITVTWSNGRAGRMVVTKDGEVERGVVRTVDGTRVTEMERKAVGRIEGLVARLMGN</sequence>
<evidence type="ECO:0000256" key="7">
    <source>
        <dbReference type="SAM" id="MobiDB-lite"/>
    </source>
</evidence>
<evidence type="ECO:0000256" key="2">
    <source>
        <dbReference type="ARBA" id="ARBA00004584"/>
    </source>
</evidence>
<comment type="subcellular location">
    <subcellularLocation>
        <location evidence="2">Chromosome</location>
        <location evidence="2">Centromere</location>
    </subcellularLocation>
    <subcellularLocation>
        <location evidence="1">Nucleus</location>
    </subcellularLocation>
</comment>
<dbReference type="InterPro" id="IPR018464">
    <property type="entry name" value="CENP-O"/>
</dbReference>
<evidence type="ECO:0000256" key="5">
    <source>
        <dbReference type="ARBA" id="ARBA00023242"/>
    </source>
</evidence>
<evidence type="ECO:0000313" key="8">
    <source>
        <dbReference type="EMBL" id="KAF2192805.1"/>
    </source>
</evidence>
<evidence type="ECO:0000256" key="1">
    <source>
        <dbReference type="ARBA" id="ARBA00004123"/>
    </source>
</evidence>
<keyword evidence="9" id="KW-1185">Reference proteome</keyword>
<evidence type="ECO:0000256" key="6">
    <source>
        <dbReference type="ARBA" id="ARBA00023328"/>
    </source>
</evidence>
<dbReference type="AlphaFoldDB" id="A0A6A6ENP7"/>
<dbReference type="EMBL" id="ML994615">
    <property type="protein sequence ID" value="KAF2192805.1"/>
    <property type="molecule type" value="Genomic_DNA"/>
</dbReference>
<gene>
    <name evidence="8" type="ORF">K469DRAFT_717403</name>
</gene>
<organism evidence="8 9">
    <name type="scientific">Zopfia rhizophila CBS 207.26</name>
    <dbReference type="NCBI Taxonomy" id="1314779"/>
    <lineage>
        <taxon>Eukaryota</taxon>
        <taxon>Fungi</taxon>
        <taxon>Dikarya</taxon>
        <taxon>Ascomycota</taxon>
        <taxon>Pezizomycotina</taxon>
        <taxon>Dothideomycetes</taxon>
        <taxon>Dothideomycetes incertae sedis</taxon>
        <taxon>Zopfiaceae</taxon>
        <taxon>Zopfia</taxon>
    </lineage>
</organism>
<evidence type="ECO:0000256" key="4">
    <source>
        <dbReference type="ARBA" id="ARBA00022454"/>
    </source>
</evidence>
<keyword evidence="4" id="KW-0158">Chromosome</keyword>
<protein>
    <recommendedName>
        <fullName evidence="10">Cenp-O kinetochore centromere component</fullName>
    </recommendedName>
</protein>
<dbReference type="PANTHER" id="PTHR14582">
    <property type="entry name" value="INNER KINETOCHORE SUBUNIT MAL2"/>
    <property type="match status" value="1"/>
</dbReference>
<dbReference type="Proteomes" id="UP000800200">
    <property type="component" value="Unassembled WGS sequence"/>
</dbReference>
<evidence type="ECO:0008006" key="10">
    <source>
        <dbReference type="Google" id="ProtNLM"/>
    </source>
</evidence>
<dbReference type="GO" id="GO:0031511">
    <property type="term" value="C:Mis6-Sim4 complex"/>
    <property type="evidence" value="ECO:0007669"/>
    <property type="project" value="TreeGrafter"/>
</dbReference>
<proteinExistence type="inferred from homology"/>
<dbReference type="Pfam" id="PF09496">
    <property type="entry name" value="CENP-O"/>
    <property type="match status" value="1"/>
</dbReference>
<keyword evidence="5" id="KW-0539">Nucleus</keyword>